<gene>
    <name evidence="2" type="primary">ABSGL_14614.1 scaffold 14663</name>
</gene>
<reference evidence="2" key="1">
    <citation type="submission" date="2016-04" db="EMBL/GenBank/DDBJ databases">
        <authorList>
            <person name="Evans L.H."/>
            <person name="Alamgir A."/>
            <person name="Owens N."/>
            <person name="Weber N.D."/>
            <person name="Virtaneva K."/>
            <person name="Barbian K."/>
            <person name="Babar A."/>
            <person name="Rosenke K."/>
        </authorList>
    </citation>
    <scope>NUCLEOTIDE SEQUENCE [LARGE SCALE GENOMIC DNA]</scope>
    <source>
        <strain evidence="2">CBS 101.48</strain>
    </source>
</reference>
<accession>A0A168SU93</accession>
<dbReference type="Proteomes" id="UP000078561">
    <property type="component" value="Unassembled WGS sequence"/>
</dbReference>
<proteinExistence type="predicted"/>
<evidence type="ECO:0000313" key="2">
    <source>
        <dbReference type="EMBL" id="SAM08948.1"/>
    </source>
</evidence>
<feature type="compositionally biased region" description="Basic and acidic residues" evidence="1">
    <location>
        <begin position="139"/>
        <end position="165"/>
    </location>
</feature>
<dbReference type="EMBL" id="LT554937">
    <property type="protein sequence ID" value="SAM08948.1"/>
    <property type="molecule type" value="Genomic_DNA"/>
</dbReference>
<feature type="region of interest" description="Disordered" evidence="1">
    <location>
        <begin position="1"/>
        <end position="186"/>
    </location>
</feature>
<dbReference type="STRING" id="4829.A0A168SU93"/>
<evidence type="ECO:0000313" key="3">
    <source>
        <dbReference type="Proteomes" id="UP000078561"/>
    </source>
</evidence>
<organism evidence="2">
    <name type="scientific">Absidia glauca</name>
    <name type="common">Pin mould</name>
    <dbReference type="NCBI Taxonomy" id="4829"/>
    <lineage>
        <taxon>Eukaryota</taxon>
        <taxon>Fungi</taxon>
        <taxon>Fungi incertae sedis</taxon>
        <taxon>Mucoromycota</taxon>
        <taxon>Mucoromycotina</taxon>
        <taxon>Mucoromycetes</taxon>
        <taxon>Mucorales</taxon>
        <taxon>Cunninghamellaceae</taxon>
        <taxon>Absidia</taxon>
    </lineage>
</organism>
<feature type="compositionally biased region" description="Pro residues" evidence="1">
    <location>
        <begin position="80"/>
        <end position="95"/>
    </location>
</feature>
<evidence type="ECO:0000256" key="1">
    <source>
        <dbReference type="SAM" id="MobiDB-lite"/>
    </source>
</evidence>
<keyword evidence="3" id="KW-1185">Reference proteome</keyword>
<name>A0A168SU93_ABSGL</name>
<dbReference type="AlphaFoldDB" id="A0A168SU93"/>
<feature type="compositionally biased region" description="Acidic residues" evidence="1">
    <location>
        <begin position="166"/>
        <end position="176"/>
    </location>
</feature>
<dbReference type="OrthoDB" id="5411533at2759"/>
<sequence length="186" mass="20715">MFSLYGDLPAPKSKNDGNESSETATPSSSAPPSTKPAGWSNMQQFRRPMMRKPTTQAKPKPLIPAGATIVSTTTVSKDPSPSPPPPAESTPPKPSSSPILRPLQTKSYHSTPDYGSRKKKKAMVQNQGPPPIDLYEDYDPLKPTDYEQYKEEMEILRQQRLRHSDDGDDIDDDDEDNRSPSPRHRK</sequence>
<protein>
    <submittedName>
        <fullName evidence="2">Uncharacterized protein</fullName>
    </submittedName>
</protein>
<feature type="compositionally biased region" description="Low complexity" evidence="1">
    <location>
        <begin position="20"/>
        <end position="32"/>
    </location>
</feature>
<dbReference type="InParanoid" id="A0A168SU93"/>